<sequence>MSTSLRAPGEVQGPYIAESIVENVASSLNMDVDVVTRINVHTYESLRKFYTDEAAGEADEYTLPLLWDKLEISSDFKRRAESVKEFNRSSIKSTPGKVDILCDGSVLIEVAGTEIGQGLWTKTNTLNMTQSSYTAQHPRTFVKQLGFAVLSWWRERLKPTIESDSGECSNRDMGHAHSTVSEEAYEEVEEEEPKDERQTHLI</sequence>
<evidence type="ECO:0000313" key="2">
    <source>
        <dbReference type="EMBL" id="CAH2047508.1"/>
    </source>
</evidence>
<accession>A0AAU9RUJ6</accession>
<reference evidence="2 3" key="1">
    <citation type="submission" date="2022-03" db="EMBL/GenBank/DDBJ databases">
        <authorList>
            <person name="Nunn A."/>
            <person name="Chopra R."/>
            <person name="Nunn A."/>
            <person name="Contreras Garrido A."/>
        </authorList>
    </citation>
    <scope>NUCLEOTIDE SEQUENCE [LARGE SCALE GENOMIC DNA]</scope>
</reference>
<name>A0AAU9RUJ6_THLAR</name>
<dbReference type="InterPro" id="IPR016208">
    <property type="entry name" value="Ald_Oxase/xanthine_DH-like"/>
</dbReference>
<keyword evidence="3" id="KW-1185">Reference proteome</keyword>
<dbReference type="EMBL" id="OU466858">
    <property type="protein sequence ID" value="CAH2047508.1"/>
    <property type="molecule type" value="Genomic_DNA"/>
</dbReference>
<feature type="compositionally biased region" description="Acidic residues" evidence="1">
    <location>
        <begin position="183"/>
        <end position="193"/>
    </location>
</feature>
<evidence type="ECO:0000313" key="3">
    <source>
        <dbReference type="Proteomes" id="UP000836841"/>
    </source>
</evidence>
<gene>
    <name evidence="2" type="ORF">TAV2_LOCUS7936</name>
</gene>
<dbReference type="GO" id="GO:0004031">
    <property type="term" value="F:aldehyde oxidase activity"/>
    <property type="evidence" value="ECO:0007669"/>
    <property type="project" value="TreeGrafter"/>
</dbReference>
<dbReference type="AlphaFoldDB" id="A0AAU9RUJ6"/>
<dbReference type="GO" id="GO:0005506">
    <property type="term" value="F:iron ion binding"/>
    <property type="evidence" value="ECO:0007669"/>
    <property type="project" value="InterPro"/>
</dbReference>
<dbReference type="PANTHER" id="PTHR11908">
    <property type="entry name" value="XANTHINE DEHYDROGENASE"/>
    <property type="match status" value="1"/>
</dbReference>
<evidence type="ECO:0000256" key="1">
    <source>
        <dbReference type="SAM" id="MobiDB-lite"/>
    </source>
</evidence>
<dbReference type="Proteomes" id="UP000836841">
    <property type="component" value="Chromosome 2"/>
</dbReference>
<organism evidence="2 3">
    <name type="scientific">Thlaspi arvense</name>
    <name type="common">Field penny-cress</name>
    <dbReference type="NCBI Taxonomy" id="13288"/>
    <lineage>
        <taxon>Eukaryota</taxon>
        <taxon>Viridiplantae</taxon>
        <taxon>Streptophyta</taxon>
        <taxon>Embryophyta</taxon>
        <taxon>Tracheophyta</taxon>
        <taxon>Spermatophyta</taxon>
        <taxon>Magnoliopsida</taxon>
        <taxon>eudicotyledons</taxon>
        <taxon>Gunneridae</taxon>
        <taxon>Pentapetalae</taxon>
        <taxon>rosids</taxon>
        <taxon>malvids</taxon>
        <taxon>Brassicales</taxon>
        <taxon>Brassicaceae</taxon>
        <taxon>Thlaspideae</taxon>
        <taxon>Thlaspi</taxon>
    </lineage>
</organism>
<dbReference type="SUPFAM" id="SSF56003">
    <property type="entry name" value="Molybdenum cofactor-binding domain"/>
    <property type="match status" value="1"/>
</dbReference>
<dbReference type="PANTHER" id="PTHR11908:SF140">
    <property type="entry name" value="ALDEHYDE OXIDASE 4"/>
    <property type="match status" value="1"/>
</dbReference>
<feature type="region of interest" description="Disordered" evidence="1">
    <location>
        <begin position="162"/>
        <end position="202"/>
    </location>
</feature>
<dbReference type="InterPro" id="IPR037165">
    <property type="entry name" value="AldOxase/xan_DH_Mopterin-bd_sf"/>
</dbReference>
<dbReference type="Gene3D" id="3.30.365.10">
    <property type="entry name" value="Aldehyde oxidase/xanthine dehydrogenase, molybdopterin binding domain"/>
    <property type="match status" value="2"/>
</dbReference>
<protein>
    <submittedName>
        <fullName evidence="2">Uncharacterized protein</fullName>
    </submittedName>
</protein>
<proteinExistence type="predicted"/>